<dbReference type="Proteomes" id="UP001219525">
    <property type="component" value="Unassembled WGS sequence"/>
</dbReference>
<accession>A0AAD6XZD0</accession>
<dbReference type="CDD" id="cd00067">
    <property type="entry name" value="GAL4"/>
    <property type="match status" value="1"/>
</dbReference>
<feature type="compositionally biased region" description="Low complexity" evidence="1">
    <location>
        <begin position="138"/>
        <end position="149"/>
    </location>
</feature>
<dbReference type="AlphaFoldDB" id="A0AAD6XZD0"/>
<feature type="domain" description="Zn(2)-C6 fungal-type" evidence="2">
    <location>
        <begin position="386"/>
        <end position="416"/>
    </location>
</feature>
<protein>
    <recommendedName>
        <fullName evidence="2">Zn(2)-C6 fungal-type domain-containing protein</fullName>
    </recommendedName>
</protein>
<name>A0AAD6XZD0_9AGAR</name>
<proteinExistence type="predicted"/>
<reference evidence="3" key="1">
    <citation type="submission" date="2023-03" db="EMBL/GenBank/DDBJ databases">
        <title>Massive genome expansion in bonnet fungi (Mycena s.s.) driven by repeated elements and novel gene families across ecological guilds.</title>
        <authorList>
            <consortium name="Lawrence Berkeley National Laboratory"/>
            <person name="Harder C.B."/>
            <person name="Miyauchi S."/>
            <person name="Viragh M."/>
            <person name="Kuo A."/>
            <person name="Thoen E."/>
            <person name="Andreopoulos B."/>
            <person name="Lu D."/>
            <person name="Skrede I."/>
            <person name="Drula E."/>
            <person name="Henrissat B."/>
            <person name="Morin E."/>
            <person name="Kohler A."/>
            <person name="Barry K."/>
            <person name="LaButti K."/>
            <person name="Morin E."/>
            <person name="Salamov A."/>
            <person name="Lipzen A."/>
            <person name="Mereny Z."/>
            <person name="Hegedus B."/>
            <person name="Baldrian P."/>
            <person name="Stursova M."/>
            <person name="Weitz H."/>
            <person name="Taylor A."/>
            <person name="Grigoriev I.V."/>
            <person name="Nagy L.G."/>
            <person name="Martin F."/>
            <person name="Kauserud H."/>
        </authorList>
    </citation>
    <scope>NUCLEOTIDE SEQUENCE</scope>
    <source>
        <strain evidence="3">9144</strain>
    </source>
</reference>
<dbReference type="EMBL" id="JARJCW010000167">
    <property type="protein sequence ID" value="KAJ7189759.1"/>
    <property type="molecule type" value="Genomic_DNA"/>
</dbReference>
<organism evidence="3 4">
    <name type="scientific">Mycena pura</name>
    <dbReference type="NCBI Taxonomy" id="153505"/>
    <lineage>
        <taxon>Eukaryota</taxon>
        <taxon>Fungi</taxon>
        <taxon>Dikarya</taxon>
        <taxon>Basidiomycota</taxon>
        <taxon>Agaricomycotina</taxon>
        <taxon>Agaricomycetes</taxon>
        <taxon>Agaricomycetidae</taxon>
        <taxon>Agaricales</taxon>
        <taxon>Marasmiineae</taxon>
        <taxon>Mycenaceae</taxon>
        <taxon>Mycena</taxon>
    </lineage>
</organism>
<dbReference type="GO" id="GO:0008270">
    <property type="term" value="F:zinc ion binding"/>
    <property type="evidence" value="ECO:0007669"/>
    <property type="project" value="InterPro"/>
</dbReference>
<gene>
    <name evidence="3" type="ORF">GGX14DRAFT_580445</name>
</gene>
<feature type="region of interest" description="Disordered" evidence="1">
    <location>
        <begin position="1"/>
        <end position="94"/>
    </location>
</feature>
<feature type="compositionally biased region" description="Basic residues" evidence="1">
    <location>
        <begin position="294"/>
        <end position="303"/>
    </location>
</feature>
<feature type="compositionally biased region" description="Basic and acidic residues" evidence="1">
    <location>
        <begin position="192"/>
        <end position="205"/>
    </location>
</feature>
<feature type="region of interest" description="Disordered" evidence="1">
    <location>
        <begin position="109"/>
        <end position="232"/>
    </location>
</feature>
<dbReference type="GO" id="GO:0000981">
    <property type="term" value="F:DNA-binding transcription factor activity, RNA polymerase II-specific"/>
    <property type="evidence" value="ECO:0007669"/>
    <property type="project" value="InterPro"/>
</dbReference>
<dbReference type="InterPro" id="IPR001138">
    <property type="entry name" value="Zn2Cys6_DnaBD"/>
</dbReference>
<evidence type="ECO:0000313" key="4">
    <source>
        <dbReference type="Proteomes" id="UP001219525"/>
    </source>
</evidence>
<keyword evidence="4" id="KW-1185">Reference proteome</keyword>
<feature type="region of interest" description="Disordered" evidence="1">
    <location>
        <begin position="288"/>
        <end position="350"/>
    </location>
</feature>
<evidence type="ECO:0000313" key="3">
    <source>
        <dbReference type="EMBL" id="KAJ7189759.1"/>
    </source>
</evidence>
<evidence type="ECO:0000259" key="2">
    <source>
        <dbReference type="PROSITE" id="PS50048"/>
    </source>
</evidence>
<feature type="compositionally biased region" description="Polar residues" evidence="1">
    <location>
        <begin position="583"/>
        <end position="594"/>
    </location>
</feature>
<feature type="compositionally biased region" description="Acidic residues" evidence="1">
    <location>
        <begin position="120"/>
        <end position="137"/>
    </location>
</feature>
<feature type="region of interest" description="Disordered" evidence="1">
    <location>
        <begin position="553"/>
        <end position="608"/>
    </location>
</feature>
<dbReference type="PROSITE" id="PS50048">
    <property type="entry name" value="ZN2_CY6_FUNGAL_2"/>
    <property type="match status" value="1"/>
</dbReference>
<sequence>MPPGRQQAPNPRKRTPLFIPDSDDDEFLTSRPPPASRTLTPPSVTRREEPVLSTLSFIPPQFAPLDPGRTASRRTQERQNRPPPDPNRYRLPRMAVTLNPEYLAKQAWKAARGFVSSESESNDESDGESGDDSEDESSSSSESSTSDSSATCSPTPPLPVVDLQDDTPPVSPPARLRSPLVTTPPIPAAHVPDTEYRNNLGREFDSFLQLEPPPKRQRLAKRSSPASEAPVQVVSAPLVATRPAPSSNVAAVPVHTSARVLRSSSRAAALAATTEVATAASAALNAADPEVSVKRGHGRPKGSKNKESKGKGKAPAARAQLPSRARLLPKSSAPAPGVEMAGPIPVTGEHPNRSAPFAQTLPVPPIDVDRLSSVLEHDALRKFSGGCDTCLFRDVKCDENCPGFACTPCRSRRAFCPNRASVEQHMKTWNCLSTRFENLGNACINDLIRDVAYHGDQAMALLEQACSSHHEFERKQQLLGDTMKQLRHGYGDEYGMAYVAEIAPAQRDKFAKYWVTGKLLLPTRPPLASRDLPLPRHSWACAPFSYFEELDAQDGQGASRSNAPGGDPVQGPSRPFVAHAPSRPTTPSNESSSGAAEVEDELMPPPSP</sequence>
<evidence type="ECO:0000256" key="1">
    <source>
        <dbReference type="SAM" id="MobiDB-lite"/>
    </source>
</evidence>
<comment type="caution">
    <text evidence="3">The sequence shown here is derived from an EMBL/GenBank/DDBJ whole genome shotgun (WGS) entry which is preliminary data.</text>
</comment>